<proteinExistence type="inferred from homology"/>
<dbReference type="Proteomes" id="UP000051888">
    <property type="component" value="Unassembled WGS sequence"/>
</dbReference>
<dbReference type="SUPFAM" id="SSF53901">
    <property type="entry name" value="Thiolase-like"/>
    <property type="match status" value="1"/>
</dbReference>
<evidence type="ECO:0000259" key="6">
    <source>
        <dbReference type="Pfam" id="PF02797"/>
    </source>
</evidence>
<dbReference type="InterPro" id="IPR016039">
    <property type="entry name" value="Thiolase-like"/>
</dbReference>
<sequence length="356" mass="39799">MPKIYSVGLGIPDFNIPQSDAMLFAKKLFSNAFRDIERLLSVFQNAEIESRYFVKDIHWYGEEHSFAEKNSIFIEMAEALGIKAIENCLHNKGIELDEIDAIFTICTTGLSTPSLDARIMNKLPFRLDAKRIPIWGLGCVGGAAGLSRAYEYCLAFPRAKILILAIELCSLTFQKNDFNKSNLIGTSLFADGAACTLMIGEEAEAPLHSVAALPSIIGTQSMLLKDSLDVMGWDIKNDGLHVIFSKDIPMIVRKWLQPNVQAFLDKYHLDIKDIKQFIAHPGGKKVIDAYVEALGVSEERTKESRDILKHYGNMSSVTIFYILKRILEKDIQPGEYGLAMALGPGFSSEQLLLRWD</sequence>
<feature type="active site" description="Acyl-thioester intermediate" evidence="4">
    <location>
        <position position="139"/>
    </location>
</feature>
<organism evidence="7 8">
    <name type="scientific">Heyndrickxia shackletonii</name>
    <dbReference type="NCBI Taxonomy" id="157838"/>
    <lineage>
        <taxon>Bacteria</taxon>
        <taxon>Bacillati</taxon>
        <taxon>Bacillota</taxon>
        <taxon>Bacilli</taxon>
        <taxon>Bacillales</taxon>
        <taxon>Bacillaceae</taxon>
        <taxon>Heyndrickxia</taxon>
    </lineage>
</organism>
<feature type="domain" description="Chalcone/stilbene synthase C-terminal" evidence="6">
    <location>
        <begin position="223"/>
        <end position="354"/>
    </location>
</feature>
<dbReference type="InterPro" id="IPR012328">
    <property type="entry name" value="Chalcone/stilbene_synt_C"/>
</dbReference>
<evidence type="ECO:0000313" key="8">
    <source>
        <dbReference type="Proteomes" id="UP000051888"/>
    </source>
</evidence>
<evidence type="ECO:0000259" key="5">
    <source>
        <dbReference type="Pfam" id="PF00195"/>
    </source>
</evidence>
<evidence type="ECO:0000256" key="3">
    <source>
        <dbReference type="ARBA" id="ARBA00023315"/>
    </source>
</evidence>
<dbReference type="GO" id="GO:0030639">
    <property type="term" value="P:polyketide biosynthetic process"/>
    <property type="evidence" value="ECO:0007669"/>
    <property type="project" value="TreeGrafter"/>
</dbReference>
<dbReference type="Pfam" id="PF02797">
    <property type="entry name" value="Chal_sti_synt_C"/>
    <property type="match status" value="1"/>
</dbReference>
<reference evidence="7 8" key="1">
    <citation type="submission" date="2015-09" db="EMBL/GenBank/DDBJ databases">
        <title>Genome sequencing project for genomic taxonomy and phylogenomics of Bacillus-like bacteria.</title>
        <authorList>
            <person name="Liu B."/>
            <person name="Wang J."/>
            <person name="Zhu Y."/>
            <person name="Liu G."/>
            <person name="Chen Q."/>
            <person name="Chen Z."/>
            <person name="Lan J."/>
            <person name="Che J."/>
            <person name="Ge C."/>
            <person name="Shi H."/>
            <person name="Pan Z."/>
            <person name="Liu X."/>
        </authorList>
    </citation>
    <scope>NUCLEOTIDE SEQUENCE [LARGE SCALE GENOMIC DNA]</scope>
    <source>
        <strain evidence="7 8">LMG 18435</strain>
    </source>
</reference>
<dbReference type="Gene3D" id="3.40.47.10">
    <property type="match status" value="2"/>
</dbReference>
<name>A0A0Q3WWP1_9BACI</name>
<comment type="caution">
    <text evidence="7">The sequence shown here is derived from an EMBL/GenBank/DDBJ whole genome shotgun (WGS) entry which is preliminary data.</text>
</comment>
<dbReference type="InterPro" id="IPR011141">
    <property type="entry name" value="Polyketide_synthase_type-III"/>
</dbReference>
<dbReference type="EMBL" id="LJJC01000004">
    <property type="protein sequence ID" value="KQL53749.1"/>
    <property type="molecule type" value="Genomic_DNA"/>
</dbReference>
<dbReference type="Pfam" id="PF00195">
    <property type="entry name" value="Chal_sti_synt_N"/>
    <property type="match status" value="1"/>
</dbReference>
<dbReference type="PANTHER" id="PTHR11877">
    <property type="entry name" value="HYDROXYMETHYLGLUTARYL-COA SYNTHASE"/>
    <property type="match status" value="1"/>
</dbReference>
<dbReference type="OrthoDB" id="9786288at2"/>
<keyword evidence="8" id="KW-1185">Reference proteome</keyword>
<dbReference type="RefSeq" id="WP_055739484.1">
    <property type="nucleotide sequence ID" value="NZ_JAAIWL010000013.1"/>
</dbReference>
<evidence type="ECO:0000256" key="2">
    <source>
        <dbReference type="ARBA" id="ARBA00022679"/>
    </source>
</evidence>
<dbReference type="STRING" id="157838.AN964_09705"/>
<evidence type="ECO:0000256" key="1">
    <source>
        <dbReference type="ARBA" id="ARBA00005531"/>
    </source>
</evidence>
<dbReference type="AlphaFoldDB" id="A0A0Q3WWP1"/>
<keyword evidence="3" id="KW-0012">Acyltransferase</keyword>
<feature type="domain" description="Chalcone/stilbene synthase N-terminal" evidence="5">
    <location>
        <begin position="64"/>
        <end position="197"/>
    </location>
</feature>
<dbReference type="CDD" id="cd00831">
    <property type="entry name" value="CHS_like"/>
    <property type="match status" value="1"/>
</dbReference>
<evidence type="ECO:0000313" key="7">
    <source>
        <dbReference type="EMBL" id="KQL53749.1"/>
    </source>
</evidence>
<dbReference type="GO" id="GO:0016747">
    <property type="term" value="F:acyltransferase activity, transferring groups other than amino-acyl groups"/>
    <property type="evidence" value="ECO:0007669"/>
    <property type="project" value="InterPro"/>
</dbReference>
<keyword evidence="2" id="KW-0808">Transferase</keyword>
<dbReference type="InterPro" id="IPR001099">
    <property type="entry name" value="Chalcone/stilbene_synt_N"/>
</dbReference>
<dbReference type="PIRSF" id="PIRSF000451">
    <property type="entry name" value="PKS_III"/>
    <property type="match status" value="1"/>
</dbReference>
<dbReference type="PATRIC" id="fig|157838.3.peg.2131"/>
<accession>A0A0Q3WWP1</accession>
<dbReference type="PANTHER" id="PTHR11877:SF99">
    <property type="entry name" value="1,3,6,8-TETRAHYDROXYNAPHTHALENE SYNTHASE"/>
    <property type="match status" value="1"/>
</dbReference>
<evidence type="ECO:0000256" key="4">
    <source>
        <dbReference type="PIRSR" id="PIRSR000451-1"/>
    </source>
</evidence>
<protein>
    <submittedName>
        <fullName evidence="7">Chalcone synthase</fullName>
    </submittedName>
</protein>
<gene>
    <name evidence="7" type="ORF">AN964_09705</name>
</gene>
<comment type="similarity">
    <text evidence="1">Belongs to the thiolase-like superfamily. Chalcone/stilbene synthases family.</text>
</comment>